<dbReference type="InterPro" id="IPR006935">
    <property type="entry name" value="Helicase/UvrB_N"/>
</dbReference>
<dbReference type="Proteomes" id="UP000019488">
    <property type="component" value="Unassembled WGS sequence"/>
</dbReference>
<dbReference type="eggNOG" id="COG1061">
    <property type="taxonomic scope" value="Bacteria"/>
</dbReference>
<name>X0PLI3_9LACO</name>
<dbReference type="InterPro" id="IPR050742">
    <property type="entry name" value="Helicase_Restrict-Modif_Enz"/>
</dbReference>
<protein>
    <submittedName>
        <fullName evidence="2">DNA helicase, phage-associated</fullName>
    </submittedName>
</protein>
<dbReference type="GO" id="GO:0005829">
    <property type="term" value="C:cytosol"/>
    <property type="evidence" value="ECO:0007669"/>
    <property type="project" value="TreeGrafter"/>
</dbReference>
<gene>
    <name evidence="2" type="ORF">JCM14108_2659</name>
</gene>
<dbReference type="PANTHER" id="PTHR47396:SF1">
    <property type="entry name" value="ATP-DEPENDENT HELICASE IRC3-RELATED"/>
    <property type="match status" value="1"/>
</dbReference>
<dbReference type="Pfam" id="PF04851">
    <property type="entry name" value="ResIII"/>
    <property type="match status" value="1"/>
</dbReference>
<dbReference type="Gene3D" id="3.40.50.300">
    <property type="entry name" value="P-loop containing nucleotide triphosphate hydrolases"/>
    <property type="match status" value="1"/>
</dbReference>
<accession>X0PLI3</accession>
<proteinExistence type="predicted"/>
<keyword evidence="2" id="KW-0067">ATP-binding</keyword>
<dbReference type="InterPro" id="IPR027417">
    <property type="entry name" value="P-loop_NTPase"/>
</dbReference>
<dbReference type="GO" id="GO:0005524">
    <property type="term" value="F:ATP binding"/>
    <property type="evidence" value="ECO:0007669"/>
    <property type="project" value="InterPro"/>
</dbReference>
<evidence type="ECO:0000313" key="2">
    <source>
        <dbReference type="EMBL" id="GAF37606.1"/>
    </source>
</evidence>
<dbReference type="GO" id="GO:0016787">
    <property type="term" value="F:hydrolase activity"/>
    <property type="evidence" value="ECO:0007669"/>
    <property type="project" value="InterPro"/>
</dbReference>
<keyword evidence="2" id="KW-0378">Hydrolase</keyword>
<dbReference type="SUPFAM" id="SSF52540">
    <property type="entry name" value="P-loop containing nucleoside triphosphate hydrolases"/>
    <property type="match status" value="1"/>
</dbReference>
<evidence type="ECO:0000313" key="3">
    <source>
        <dbReference type="Proteomes" id="UP000019488"/>
    </source>
</evidence>
<dbReference type="EMBL" id="BAKI01000039">
    <property type="protein sequence ID" value="GAF37606.1"/>
    <property type="molecule type" value="Genomic_DNA"/>
</dbReference>
<keyword evidence="2" id="KW-0347">Helicase</keyword>
<keyword evidence="2" id="KW-0547">Nucleotide-binding</keyword>
<dbReference type="PANTHER" id="PTHR47396">
    <property type="entry name" value="TYPE I RESTRICTION ENZYME ECOKI R PROTEIN"/>
    <property type="match status" value="1"/>
</dbReference>
<dbReference type="GO" id="GO:0003677">
    <property type="term" value="F:DNA binding"/>
    <property type="evidence" value="ECO:0007669"/>
    <property type="project" value="InterPro"/>
</dbReference>
<sequence length="119" mass="13490">MPFKLFDYQQRLVDETRQKLAEGNHGVLIVSPPGSGKSVIIAEIARLTVAKGGQVMFFVHRQELVNQITQSFQKQDVDLMHCTIMTVGKVANRLDHLPKPNLIICDESQHSRAKTYLKF</sequence>
<organism evidence="2 3">
    <name type="scientific">Lentilactobacillus farraginis DSM 18382 = JCM 14108</name>
    <dbReference type="NCBI Taxonomy" id="1423743"/>
    <lineage>
        <taxon>Bacteria</taxon>
        <taxon>Bacillati</taxon>
        <taxon>Bacillota</taxon>
        <taxon>Bacilli</taxon>
        <taxon>Lactobacillales</taxon>
        <taxon>Lactobacillaceae</taxon>
        <taxon>Lentilactobacillus</taxon>
    </lineage>
</organism>
<feature type="domain" description="Helicase/UvrB N-terminal" evidence="1">
    <location>
        <begin position="3"/>
        <end position="75"/>
    </location>
</feature>
<reference evidence="2" key="1">
    <citation type="journal article" date="2014" name="Genome Announc.">
        <title>Draft Genome Sequences of Two Lactobacillus Strains, L. farraginis JCM 14108T and L. composti JCM 14202T, Isolated from Compost of Distilled Shochu Residue.</title>
        <authorList>
            <person name="Yuki M."/>
            <person name="Oshima K."/>
            <person name="Suda W."/>
            <person name="Kitahara M."/>
            <person name="Kitamura K."/>
            <person name="Iida T."/>
            <person name="Hattori M."/>
            <person name="Ohkuma M."/>
        </authorList>
    </citation>
    <scope>NUCLEOTIDE SEQUENCE [LARGE SCALE GENOMIC DNA]</scope>
    <source>
        <strain evidence="2">JCM 14108</strain>
    </source>
</reference>
<evidence type="ECO:0000259" key="1">
    <source>
        <dbReference type="Pfam" id="PF04851"/>
    </source>
</evidence>
<dbReference type="AlphaFoldDB" id="X0PLI3"/>
<dbReference type="GO" id="GO:0004386">
    <property type="term" value="F:helicase activity"/>
    <property type="evidence" value="ECO:0007669"/>
    <property type="project" value="UniProtKB-KW"/>
</dbReference>
<comment type="caution">
    <text evidence="2">The sequence shown here is derived from an EMBL/GenBank/DDBJ whole genome shotgun (WGS) entry which is preliminary data.</text>
</comment>